<protein>
    <submittedName>
        <fullName evidence="2">Uncharacterized protein</fullName>
    </submittedName>
</protein>
<evidence type="ECO:0000256" key="1">
    <source>
        <dbReference type="SAM" id="MobiDB-lite"/>
    </source>
</evidence>
<dbReference type="Proteomes" id="UP001476247">
    <property type="component" value="Unassembled WGS sequence"/>
</dbReference>
<keyword evidence="3" id="KW-1185">Reference proteome</keyword>
<sequence>MAIAQKANSDFKQRDTLQQSQFKQEYQEYWQKREDTDAESQINSNTLKTVVNLSQMTTTSVMDKAAELHHIEASQNKDDGISPVDDCDSRNDNSSINEDTSDNSFTEELYSIVEKSNEFASDHIGGVLRWAIGNTDHILKAMHCVKLYANALYFGKLCECRDSMIRNVITSFVVPIT</sequence>
<gene>
    <name evidence="2" type="ORF">HPULCUR_002375</name>
</gene>
<name>A0ABP9XQF3_9FUNG</name>
<evidence type="ECO:0000313" key="3">
    <source>
        <dbReference type="Proteomes" id="UP001476247"/>
    </source>
</evidence>
<comment type="caution">
    <text evidence="2">The sequence shown here is derived from an EMBL/GenBank/DDBJ whole genome shotgun (WGS) entry which is preliminary data.</text>
</comment>
<reference evidence="2 3" key="1">
    <citation type="submission" date="2024-04" db="EMBL/GenBank/DDBJ databases">
        <title>genome sequences of Mucor flavus KT1a and Helicostylum pulchrum KT1b strains isolation_sourced from the surface of a dry-aged beef.</title>
        <authorList>
            <person name="Toyotome T."/>
            <person name="Hosono M."/>
            <person name="Torimaru M."/>
            <person name="Fukuda K."/>
            <person name="Mikami N."/>
        </authorList>
    </citation>
    <scope>NUCLEOTIDE SEQUENCE [LARGE SCALE GENOMIC DNA]</scope>
    <source>
        <strain evidence="2 3">KT1b</strain>
    </source>
</reference>
<proteinExistence type="predicted"/>
<evidence type="ECO:0000313" key="2">
    <source>
        <dbReference type="EMBL" id="GAA5796997.1"/>
    </source>
</evidence>
<dbReference type="EMBL" id="BAABUJ010000007">
    <property type="protein sequence ID" value="GAA5796997.1"/>
    <property type="molecule type" value="Genomic_DNA"/>
</dbReference>
<organism evidence="2 3">
    <name type="scientific">Helicostylum pulchrum</name>
    <dbReference type="NCBI Taxonomy" id="562976"/>
    <lineage>
        <taxon>Eukaryota</taxon>
        <taxon>Fungi</taxon>
        <taxon>Fungi incertae sedis</taxon>
        <taxon>Mucoromycota</taxon>
        <taxon>Mucoromycotina</taxon>
        <taxon>Mucoromycetes</taxon>
        <taxon>Mucorales</taxon>
        <taxon>Mucorineae</taxon>
        <taxon>Mucoraceae</taxon>
        <taxon>Helicostylum</taxon>
    </lineage>
</organism>
<accession>A0ABP9XQF3</accession>
<feature type="compositionally biased region" description="Polar residues" evidence="1">
    <location>
        <begin position="92"/>
        <end position="102"/>
    </location>
</feature>
<feature type="region of interest" description="Disordered" evidence="1">
    <location>
        <begin position="73"/>
        <end position="102"/>
    </location>
</feature>